<dbReference type="OrthoDB" id="3886346at2759"/>
<dbReference type="HOGENOM" id="CLU_041458_1_0_1"/>
<gene>
    <name evidence="2" type="ORF">MPH_06153</name>
</gene>
<comment type="caution">
    <text evidence="2">The sequence shown here is derived from an EMBL/GenBank/DDBJ whole genome shotgun (WGS) entry which is preliminary data.</text>
</comment>
<proteinExistence type="predicted"/>
<dbReference type="AlphaFoldDB" id="K2RV57"/>
<feature type="compositionally biased region" description="Basic and acidic residues" evidence="1">
    <location>
        <begin position="266"/>
        <end position="286"/>
    </location>
</feature>
<sequence>MSDSEKCFTFLRDNIPSWLEELQRIAQKIEEKQDEIAKVPVVQKTLKKTGSTETLKEGKEAVLEQDGSNAPVPAFEQPHIPNQAERQALANANRKRKTASVLSKTSGPTKYRTRSMIVVYYDAEVQKAFEGLVRNIGTGRNMLRKGKMAARMEAMAADTEDDDDNDDDDENGDDFDPVLAKLQFRPRAGLGGFRTTRGMGPAGFGGDAGSEGFDAADKALENAQSLCERGAHQSLRDGDCRTELEGARKSFEEVMKTCEVEIKKQEEKAAKAAEKAAEKARQREQARQSQNGTDAMDTDSKLAPAPMPITINGAVNGGSKIDAIEVDDNPSDDEDFVLPTLPRNIRLTSRG</sequence>
<organism evidence="2 3">
    <name type="scientific">Macrophomina phaseolina (strain MS6)</name>
    <name type="common">Charcoal rot fungus</name>
    <dbReference type="NCBI Taxonomy" id="1126212"/>
    <lineage>
        <taxon>Eukaryota</taxon>
        <taxon>Fungi</taxon>
        <taxon>Dikarya</taxon>
        <taxon>Ascomycota</taxon>
        <taxon>Pezizomycotina</taxon>
        <taxon>Dothideomycetes</taxon>
        <taxon>Dothideomycetes incertae sedis</taxon>
        <taxon>Botryosphaeriales</taxon>
        <taxon>Botryosphaeriaceae</taxon>
        <taxon>Macrophomina</taxon>
    </lineage>
</organism>
<reference evidence="2 3" key="1">
    <citation type="journal article" date="2012" name="BMC Genomics">
        <title>Tools to kill: Genome of one of the most destructive plant pathogenic fungi Macrophomina phaseolina.</title>
        <authorList>
            <person name="Islam M.S."/>
            <person name="Haque M.S."/>
            <person name="Islam M.M."/>
            <person name="Emdad E.M."/>
            <person name="Halim A."/>
            <person name="Hossen Q.M.M."/>
            <person name="Hossain M.Z."/>
            <person name="Ahmed B."/>
            <person name="Rahim S."/>
            <person name="Rahman M.S."/>
            <person name="Alam M.M."/>
            <person name="Hou S."/>
            <person name="Wan X."/>
            <person name="Saito J.A."/>
            <person name="Alam M."/>
        </authorList>
    </citation>
    <scope>NUCLEOTIDE SEQUENCE [LARGE SCALE GENOMIC DNA]</scope>
    <source>
        <strain evidence="2 3">MS6</strain>
    </source>
</reference>
<evidence type="ECO:0000313" key="3">
    <source>
        <dbReference type="Proteomes" id="UP000007129"/>
    </source>
</evidence>
<accession>K2RV57</accession>
<name>K2RV57_MACPH</name>
<dbReference type="InParanoid" id="K2RV57"/>
<dbReference type="EMBL" id="AHHD01000266">
    <property type="protein sequence ID" value="EKG16572.1"/>
    <property type="molecule type" value="Genomic_DNA"/>
</dbReference>
<feature type="compositionally biased region" description="Acidic residues" evidence="1">
    <location>
        <begin position="158"/>
        <end position="176"/>
    </location>
</feature>
<dbReference type="STRING" id="1126212.K2RV57"/>
<evidence type="ECO:0000313" key="2">
    <source>
        <dbReference type="EMBL" id="EKG16572.1"/>
    </source>
</evidence>
<feature type="region of interest" description="Disordered" evidence="1">
    <location>
        <begin position="266"/>
        <end position="351"/>
    </location>
</feature>
<protein>
    <submittedName>
        <fullName evidence="2">Uncharacterized protein</fullName>
    </submittedName>
</protein>
<dbReference type="VEuPathDB" id="FungiDB:MPH_06153"/>
<evidence type="ECO:0000256" key="1">
    <source>
        <dbReference type="SAM" id="MobiDB-lite"/>
    </source>
</evidence>
<feature type="region of interest" description="Disordered" evidence="1">
    <location>
        <begin position="153"/>
        <end position="176"/>
    </location>
</feature>
<feature type="compositionally biased region" description="Acidic residues" evidence="1">
    <location>
        <begin position="324"/>
        <end position="336"/>
    </location>
</feature>
<feature type="region of interest" description="Disordered" evidence="1">
    <location>
        <begin position="88"/>
        <end position="107"/>
    </location>
</feature>
<dbReference type="Proteomes" id="UP000007129">
    <property type="component" value="Unassembled WGS sequence"/>
</dbReference>
<dbReference type="eggNOG" id="ENOG502S4MP">
    <property type="taxonomic scope" value="Eukaryota"/>
</dbReference>